<reference evidence="5 6" key="1">
    <citation type="submission" date="2014-12" db="EMBL/GenBank/DDBJ databases">
        <title>16Stimator: statistical estimation of ribosomal gene copy numbers from draft genome assemblies.</title>
        <authorList>
            <person name="Perisin M.A."/>
            <person name="Vetter M."/>
            <person name="Gilbert J.A."/>
            <person name="Bergelson J."/>
        </authorList>
    </citation>
    <scope>NUCLEOTIDE SEQUENCE [LARGE SCALE GENOMIC DNA]</scope>
    <source>
        <strain evidence="5 6">MEDvA23</strain>
    </source>
</reference>
<name>A0A0D0MJ39_VARPD</name>
<evidence type="ECO:0000256" key="2">
    <source>
        <dbReference type="ARBA" id="ARBA00022723"/>
    </source>
</evidence>
<dbReference type="Proteomes" id="UP000032067">
    <property type="component" value="Unassembled WGS sequence"/>
</dbReference>
<dbReference type="PROSITE" id="PS51891">
    <property type="entry name" value="CENP_V_GFA"/>
    <property type="match status" value="1"/>
</dbReference>
<sequence length="134" mass="14699">MKKTYNGSCHCGKVRFQALIDLAAGTGKCNCSICMKSRGWGAIVKPEDFTLLSGEQDLSSYQFGSYSAEHLFCRTCGIKSFGRGNVPEIGGAYVSVNVTCLDDATLEELSTAPVRHMDGRNNNWFEVPAEVRYL</sequence>
<dbReference type="InterPro" id="IPR052355">
    <property type="entry name" value="CENP-V-like"/>
</dbReference>
<dbReference type="Pfam" id="PF04828">
    <property type="entry name" value="GFA"/>
    <property type="match status" value="1"/>
</dbReference>
<comment type="similarity">
    <text evidence="1">Belongs to the Gfa family.</text>
</comment>
<keyword evidence="2" id="KW-0479">Metal-binding</keyword>
<evidence type="ECO:0000313" key="5">
    <source>
        <dbReference type="EMBL" id="KIQ30889.1"/>
    </source>
</evidence>
<evidence type="ECO:0000256" key="1">
    <source>
        <dbReference type="ARBA" id="ARBA00005495"/>
    </source>
</evidence>
<feature type="domain" description="CENP-V/GFA" evidence="4">
    <location>
        <begin position="5"/>
        <end position="126"/>
    </location>
</feature>
<dbReference type="AlphaFoldDB" id="A0A0D0MJ39"/>
<comment type="caution">
    <text evidence="5">The sequence shown here is derived from an EMBL/GenBank/DDBJ whole genome shotgun (WGS) entry which is preliminary data.</text>
</comment>
<dbReference type="Gene3D" id="2.170.150.70">
    <property type="match status" value="1"/>
</dbReference>
<dbReference type="PANTHER" id="PTHR28620:SF1">
    <property type="entry name" value="CENP-V_GFA DOMAIN-CONTAINING PROTEIN"/>
    <property type="match status" value="1"/>
</dbReference>
<dbReference type="OrthoDB" id="327703at2"/>
<dbReference type="GO" id="GO:0016846">
    <property type="term" value="F:carbon-sulfur lyase activity"/>
    <property type="evidence" value="ECO:0007669"/>
    <property type="project" value="InterPro"/>
</dbReference>
<dbReference type="InterPro" id="IPR006913">
    <property type="entry name" value="CENP-V/GFA"/>
</dbReference>
<evidence type="ECO:0000256" key="3">
    <source>
        <dbReference type="ARBA" id="ARBA00022833"/>
    </source>
</evidence>
<accession>A0A0D0MJ39</accession>
<dbReference type="PANTHER" id="PTHR28620">
    <property type="entry name" value="CENTROMERE PROTEIN V"/>
    <property type="match status" value="1"/>
</dbReference>
<evidence type="ECO:0000313" key="6">
    <source>
        <dbReference type="Proteomes" id="UP000032067"/>
    </source>
</evidence>
<dbReference type="GO" id="GO:0046872">
    <property type="term" value="F:metal ion binding"/>
    <property type="evidence" value="ECO:0007669"/>
    <property type="project" value="UniProtKB-KW"/>
</dbReference>
<gene>
    <name evidence="5" type="ORF">RT97_16980</name>
</gene>
<dbReference type="SUPFAM" id="SSF51316">
    <property type="entry name" value="Mss4-like"/>
    <property type="match status" value="1"/>
</dbReference>
<dbReference type="RefSeq" id="WP_042579969.1">
    <property type="nucleotide sequence ID" value="NZ_JXQQ01000038.1"/>
</dbReference>
<protein>
    <submittedName>
        <fullName evidence="5">Aldehyde-activating protein</fullName>
    </submittedName>
</protein>
<dbReference type="EMBL" id="JXQQ01000038">
    <property type="protein sequence ID" value="KIQ30889.1"/>
    <property type="molecule type" value="Genomic_DNA"/>
</dbReference>
<keyword evidence="3" id="KW-0862">Zinc</keyword>
<dbReference type="InterPro" id="IPR011057">
    <property type="entry name" value="Mss4-like_sf"/>
</dbReference>
<proteinExistence type="inferred from homology"/>
<evidence type="ECO:0000259" key="4">
    <source>
        <dbReference type="PROSITE" id="PS51891"/>
    </source>
</evidence>
<organism evidence="5 6">
    <name type="scientific">Variovorax paradoxus</name>
    <dbReference type="NCBI Taxonomy" id="34073"/>
    <lineage>
        <taxon>Bacteria</taxon>
        <taxon>Pseudomonadati</taxon>
        <taxon>Pseudomonadota</taxon>
        <taxon>Betaproteobacteria</taxon>
        <taxon>Burkholderiales</taxon>
        <taxon>Comamonadaceae</taxon>
        <taxon>Variovorax</taxon>
    </lineage>
</organism>